<dbReference type="Gene3D" id="3.30.710.10">
    <property type="entry name" value="Potassium Channel Kv1.1, Chain A"/>
    <property type="match status" value="2"/>
</dbReference>
<dbReference type="EMBL" id="ML987193">
    <property type="protein sequence ID" value="KAF2251372.1"/>
    <property type="molecule type" value="Genomic_DNA"/>
</dbReference>
<name>A0A6A6INH5_9PLEO</name>
<dbReference type="CDD" id="cd18186">
    <property type="entry name" value="BTB_POZ_ZBTB_KLHL-like"/>
    <property type="match status" value="2"/>
</dbReference>
<dbReference type="SUPFAM" id="SSF54695">
    <property type="entry name" value="POZ domain"/>
    <property type="match status" value="2"/>
</dbReference>
<proteinExistence type="predicted"/>
<dbReference type="Pfam" id="PF00651">
    <property type="entry name" value="BTB"/>
    <property type="match status" value="1"/>
</dbReference>
<dbReference type="Proteomes" id="UP000800094">
    <property type="component" value="Unassembled WGS sequence"/>
</dbReference>
<dbReference type="InterPro" id="IPR011333">
    <property type="entry name" value="SKP1/BTB/POZ_sf"/>
</dbReference>
<dbReference type="PANTHER" id="PTHR47843:SF5">
    <property type="entry name" value="BTB_POZ DOMAIN PROTEIN"/>
    <property type="match status" value="1"/>
</dbReference>
<reference evidence="2" key="1">
    <citation type="journal article" date="2020" name="Stud. Mycol.">
        <title>101 Dothideomycetes genomes: a test case for predicting lifestyles and emergence of pathogens.</title>
        <authorList>
            <person name="Haridas S."/>
            <person name="Albert R."/>
            <person name="Binder M."/>
            <person name="Bloem J."/>
            <person name="Labutti K."/>
            <person name="Salamov A."/>
            <person name="Andreopoulos B."/>
            <person name="Baker S."/>
            <person name="Barry K."/>
            <person name="Bills G."/>
            <person name="Bluhm B."/>
            <person name="Cannon C."/>
            <person name="Castanera R."/>
            <person name="Culley D."/>
            <person name="Daum C."/>
            <person name="Ezra D."/>
            <person name="Gonzalez J."/>
            <person name="Henrissat B."/>
            <person name="Kuo A."/>
            <person name="Liang C."/>
            <person name="Lipzen A."/>
            <person name="Lutzoni F."/>
            <person name="Magnuson J."/>
            <person name="Mondo S."/>
            <person name="Nolan M."/>
            <person name="Ohm R."/>
            <person name="Pangilinan J."/>
            <person name="Park H.-J."/>
            <person name="Ramirez L."/>
            <person name="Alfaro M."/>
            <person name="Sun H."/>
            <person name="Tritt A."/>
            <person name="Yoshinaga Y."/>
            <person name="Zwiers L.-H."/>
            <person name="Turgeon B."/>
            <person name="Goodwin S."/>
            <person name="Spatafora J."/>
            <person name="Crous P."/>
            <person name="Grigoriev I."/>
        </authorList>
    </citation>
    <scope>NUCLEOTIDE SEQUENCE</scope>
    <source>
        <strain evidence="2">CBS 122368</strain>
    </source>
</reference>
<protein>
    <recommendedName>
        <fullName evidence="1">BTB domain-containing protein</fullName>
    </recommendedName>
</protein>
<dbReference type="RefSeq" id="XP_033686376.1">
    <property type="nucleotide sequence ID" value="XM_033834840.1"/>
</dbReference>
<evidence type="ECO:0000313" key="2">
    <source>
        <dbReference type="EMBL" id="KAF2251372.1"/>
    </source>
</evidence>
<sequence>MPDDSSEISFIAFTCFQCFHLRSLPSANTLDGRRNLASPLAELPDLNSLLFSHIQLLTPSTSHPLNFSPPQLLTPSTSRPLAFSTSTARSMAEASQMQLPDTVKGFLVSGKHSDLVITCGSDTYNVHKNIVCGRSDFFAKTVEIQEAEDGKIDLPEDEPAIVKLLIQYLYEAESHGSRNVCTHHYCGNHCGYTCINFICQQCAPPMGGEANQLFTHAKLYGVADKYDVTGLKELCKVKFDLACRRYWNDPTFPTAAYHVFSTTPEKDKRLRDVVCKTISKNMSLLKDPAIETLMKEVNGLAFGLLMEKAEEHEWITIFLRTAQQSAHHPRPKMAEAYRDQLMASVKRLYASGEYSDLNITCGNDSYKVHKAVVFPRAALASVMATDGTIDLPEDEPYIIKLLIQYLYEAEYDPLIRDDSFIVLKTETRSPYYWAAYSYEFPHTCASIESYSDKGVVCPHHTCDEQCRSNYQGFICEKCTQPTMNGPPEQLLTHAKMYEVADKYDVVGLKDLSKEKFRRACAGFWNHASFPLAAHHALSTTPDHDKGLRDIISTTIGQHLELIIKPEIKALLWEFNGLAFEVIMQKWAQGRR</sequence>
<dbReference type="OrthoDB" id="6359816at2759"/>
<evidence type="ECO:0000259" key="1">
    <source>
        <dbReference type="PROSITE" id="PS50097"/>
    </source>
</evidence>
<feature type="domain" description="BTB" evidence="1">
    <location>
        <begin position="113"/>
        <end position="178"/>
    </location>
</feature>
<dbReference type="GeneID" id="54588170"/>
<dbReference type="PROSITE" id="PS50097">
    <property type="entry name" value="BTB"/>
    <property type="match status" value="1"/>
</dbReference>
<accession>A0A6A6INH5</accession>
<dbReference type="PANTHER" id="PTHR47843">
    <property type="entry name" value="BTB DOMAIN-CONTAINING PROTEIN-RELATED"/>
    <property type="match status" value="1"/>
</dbReference>
<evidence type="ECO:0000313" key="3">
    <source>
        <dbReference type="Proteomes" id="UP000800094"/>
    </source>
</evidence>
<organism evidence="2 3">
    <name type="scientific">Trematosphaeria pertusa</name>
    <dbReference type="NCBI Taxonomy" id="390896"/>
    <lineage>
        <taxon>Eukaryota</taxon>
        <taxon>Fungi</taxon>
        <taxon>Dikarya</taxon>
        <taxon>Ascomycota</taxon>
        <taxon>Pezizomycotina</taxon>
        <taxon>Dothideomycetes</taxon>
        <taxon>Pleosporomycetidae</taxon>
        <taxon>Pleosporales</taxon>
        <taxon>Massarineae</taxon>
        <taxon>Trematosphaeriaceae</taxon>
        <taxon>Trematosphaeria</taxon>
    </lineage>
</organism>
<gene>
    <name evidence="2" type="ORF">BU26DRAFT_592545</name>
</gene>
<dbReference type="InterPro" id="IPR000210">
    <property type="entry name" value="BTB/POZ_dom"/>
</dbReference>
<dbReference type="AlphaFoldDB" id="A0A6A6INH5"/>
<keyword evidence="3" id="KW-1185">Reference proteome</keyword>